<keyword evidence="1" id="KW-0472">Membrane</keyword>
<dbReference type="EMBL" id="MLJW01000035">
    <property type="protein sequence ID" value="OIR07824.1"/>
    <property type="molecule type" value="Genomic_DNA"/>
</dbReference>
<evidence type="ECO:0000313" key="2">
    <source>
        <dbReference type="EMBL" id="OIR07824.1"/>
    </source>
</evidence>
<accession>A0A1J5SUU4</accession>
<feature type="transmembrane region" description="Helical" evidence="1">
    <location>
        <begin position="118"/>
        <end position="138"/>
    </location>
</feature>
<keyword evidence="1" id="KW-0812">Transmembrane</keyword>
<reference evidence="2" key="1">
    <citation type="submission" date="2016-10" db="EMBL/GenBank/DDBJ databases">
        <title>Sequence of Gallionella enrichment culture.</title>
        <authorList>
            <person name="Poehlein A."/>
            <person name="Muehling M."/>
            <person name="Daniel R."/>
        </authorList>
    </citation>
    <scope>NUCLEOTIDE SEQUENCE</scope>
</reference>
<gene>
    <name evidence="2" type="ORF">GALL_101060</name>
</gene>
<proteinExistence type="predicted"/>
<feature type="transmembrane region" description="Helical" evidence="1">
    <location>
        <begin position="221"/>
        <end position="242"/>
    </location>
</feature>
<feature type="transmembrane region" description="Helical" evidence="1">
    <location>
        <begin position="372"/>
        <end position="389"/>
    </location>
</feature>
<feature type="transmembrane region" description="Helical" evidence="1">
    <location>
        <begin position="20"/>
        <end position="38"/>
    </location>
</feature>
<sequence length="427" mass="46171">MKTVALNTEQAPPISVPLRFFAVAPLFLSLAALILLSGADNPFSDAHMPALLAATHCITLGFMATIMVGAMQQILPVVIGSPMPASRTIAWIIFLPLLSGALLLPAGFLMGQPSLLNLAWPLLLLAFTTFIAASLLSLARSPARNATRTALQLSICALAGGLVLGILLAHSYATGTLLPNAGGLASAHVSLMLGGWVLLLIVGVSYQVVPMFQLTPNYPKWLTVTLAPAIFGSLLLNEFLLFSQPESHWPVVVAQGMFWVLAGCFAVATLSVQSRRRRRVADVTLSFFRLGMVALLCAALLAMVTPLLQVSDRLEILTVVIFLLGFAMSVMHGMLYKIIPFLVWFHLFRGGMKAGIPNMKEIIPERWMRRHLWLHRGTLLAVLCAPWWGAAARLLALGLLLQGALLGYALLTAISVYRRTLARLEQA</sequence>
<feature type="transmembrane region" description="Helical" evidence="1">
    <location>
        <begin position="316"/>
        <end position="345"/>
    </location>
</feature>
<feature type="transmembrane region" description="Helical" evidence="1">
    <location>
        <begin position="395"/>
        <end position="417"/>
    </location>
</feature>
<feature type="transmembrane region" description="Helical" evidence="1">
    <location>
        <begin position="50"/>
        <end position="68"/>
    </location>
</feature>
<dbReference type="AlphaFoldDB" id="A0A1J5SUU4"/>
<evidence type="ECO:0000256" key="1">
    <source>
        <dbReference type="SAM" id="Phobius"/>
    </source>
</evidence>
<feature type="transmembrane region" description="Helical" evidence="1">
    <location>
        <begin position="89"/>
        <end position="112"/>
    </location>
</feature>
<keyword evidence="1" id="KW-1133">Transmembrane helix</keyword>
<protein>
    <submittedName>
        <fullName evidence="2">Uncharacterized protein</fullName>
    </submittedName>
</protein>
<feature type="transmembrane region" description="Helical" evidence="1">
    <location>
        <begin position="248"/>
        <end position="271"/>
    </location>
</feature>
<feature type="transmembrane region" description="Helical" evidence="1">
    <location>
        <begin position="150"/>
        <end position="173"/>
    </location>
</feature>
<organism evidence="2">
    <name type="scientific">mine drainage metagenome</name>
    <dbReference type="NCBI Taxonomy" id="410659"/>
    <lineage>
        <taxon>unclassified sequences</taxon>
        <taxon>metagenomes</taxon>
        <taxon>ecological metagenomes</taxon>
    </lineage>
</organism>
<feature type="transmembrane region" description="Helical" evidence="1">
    <location>
        <begin position="283"/>
        <end position="304"/>
    </location>
</feature>
<comment type="caution">
    <text evidence="2">The sequence shown here is derived from an EMBL/GenBank/DDBJ whole genome shotgun (WGS) entry which is preliminary data.</text>
</comment>
<name>A0A1J5SUU4_9ZZZZ</name>
<feature type="transmembrane region" description="Helical" evidence="1">
    <location>
        <begin position="185"/>
        <end position="209"/>
    </location>
</feature>